<keyword evidence="1" id="KW-0812">Transmembrane</keyword>
<evidence type="ECO:0000313" key="3">
    <source>
        <dbReference type="Proteomes" id="UP000004200"/>
    </source>
</evidence>
<sequence>MFDVDSGSLVRLLRRVTAVLVFAAALLLLVELIEDAQRTQVLKTDLAEIHHVRYGLLDADQWVERLSGIVAKRIDTFELTEANRPQVVKAVSQVLDSMLSEIERYLRRRNLRGGNSWMDQLQGALQQGLQDLLIDFDKLRKKVPEYAEAVVDQLSKPESKEEIKKQLTELIRQTSNSTFAKMDRTALAVVLDRHGCTETEACSRQLETQLQVAEAPLRQRLWILIGLLVVLFPICLVGNGARSGKVRPDVAEGMSPSRHGPLDAFALLILTGATLALLAGGILTPMMEIEARIAELRLEFWGEPVIFSNQVLYFQSKSIFDVVHILTETGKPDMALVAVLITLFSILFPALKLVSTYLYYFDIGWRRGRGARENPVIGFFALRSGKWSMADVMVVALFMAYIGFDGLVASQLRGLTKVGAEPGSASASLGTSVLTTNGTTLDLGFYLFLSFVLASLVLSAVLERQFSGRSMGAANGGQAS</sequence>
<keyword evidence="3" id="KW-1185">Reference proteome</keyword>
<feature type="transmembrane region" description="Helical" evidence="1">
    <location>
        <begin position="392"/>
        <end position="412"/>
    </location>
</feature>
<dbReference type="RefSeq" id="WP_007039997.1">
    <property type="nucleotide sequence ID" value="NZ_AFWT01000007.1"/>
</dbReference>
<evidence type="ECO:0000313" key="2">
    <source>
        <dbReference type="EMBL" id="EGV32433.1"/>
    </source>
</evidence>
<feature type="transmembrane region" description="Helical" evidence="1">
    <location>
        <begin position="12"/>
        <end position="33"/>
    </location>
</feature>
<evidence type="ECO:0008006" key="4">
    <source>
        <dbReference type="Google" id="ProtNLM"/>
    </source>
</evidence>
<evidence type="ECO:0000256" key="1">
    <source>
        <dbReference type="SAM" id="Phobius"/>
    </source>
</evidence>
<accession>G2DZ79</accession>
<dbReference type="Proteomes" id="UP000004200">
    <property type="component" value="Unassembled WGS sequence"/>
</dbReference>
<keyword evidence="1" id="KW-1133">Transmembrane helix</keyword>
<feature type="transmembrane region" description="Helical" evidence="1">
    <location>
        <begin position="221"/>
        <end position="241"/>
    </location>
</feature>
<proteinExistence type="predicted"/>
<organism evidence="2 3">
    <name type="scientific">Thiorhodococcus drewsii AZ1</name>
    <dbReference type="NCBI Taxonomy" id="765913"/>
    <lineage>
        <taxon>Bacteria</taxon>
        <taxon>Pseudomonadati</taxon>
        <taxon>Pseudomonadota</taxon>
        <taxon>Gammaproteobacteria</taxon>
        <taxon>Chromatiales</taxon>
        <taxon>Chromatiaceae</taxon>
        <taxon>Thiorhodococcus</taxon>
    </lineage>
</organism>
<dbReference type="OrthoDB" id="9800207at2"/>
<dbReference type="STRING" id="765913.ThidrDRAFT_1283"/>
<name>G2DZ79_9GAMM</name>
<feature type="transmembrane region" description="Helical" evidence="1">
    <location>
        <begin position="334"/>
        <end position="360"/>
    </location>
</feature>
<reference evidence="2 3" key="1">
    <citation type="submission" date="2011-06" db="EMBL/GenBank/DDBJ databases">
        <title>The draft genome of Thiorhodococcus drewsii AZ1.</title>
        <authorList>
            <consortium name="US DOE Joint Genome Institute (JGI-PGF)"/>
            <person name="Lucas S."/>
            <person name="Han J."/>
            <person name="Lapidus A."/>
            <person name="Cheng J.-F."/>
            <person name="Goodwin L."/>
            <person name="Pitluck S."/>
            <person name="Peters L."/>
            <person name="Land M.L."/>
            <person name="Hauser L."/>
            <person name="Vogl K."/>
            <person name="Liu Z."/>
            <person name="Imhoff J."/>
            <person name="Thiel V."/>
            <person name="Frigaard N.-U."/>
            <person name="Bryant D.A."/>
            <person name="Woyke T.J."/>
        </authorList>
    </citation>
    <scope>NUCLEOTIDE SEQUENCE [LARGE SCALE GENOMIC DNA]</scope>
    <source>
        <strain evidence="2 3">AZ1</strain>
    </source>
</reference>
<gene>
    <name evidence="2" type="ORF">ThidrDRAFT_1283</name>
</gene>
<dbReference type="eggNOG" id="ENOG5030RJ8">
    <property type="taxonomic scope" value="Bacteria"/>
</dbReference>
<protein>
    <recommendedName>
        <fullName evidence="4">Paraquat-inducible protein A</fullName>
    </recommendedName>
</protein>
<feature type="transmembrane region" description="Helical" evidence="1">
    <location>
        <begin position="443"/>
        <end position="462"/>
    </location>
</feature>
<keyword evidence="1" id="KW-0472">Membrane</keyword>
<comment type="caution">
    <text evidence="2">The sequence shown here is derived from an EMBL/GenBank/DDBJ whole genome shotgun (WGS) entry which is preliminary data.</text>
</comment>
<dbReference type="InterPro" id="IPR007498">
    <property type="entry name" value="PqiA-like"/>
</dbReference>
<dbReference type="EMBL" id="AFWT01000007">
    <property type="protein sequence ID" value="EGV32433.1"/>
    <property type="molecule type" value="Genomic_DNA"/>
</dbReference>
<feature type="transmembrane region" description="Helical" evidence="1">
    <location>
        <begin position="264"/>
        <end position="284"/>
    </location>
</feature>
<dbReference type="Pfam" id="PF04403">
    <property type="entry name" value="PqiA"/>
    <property type="match status" value="1"/>
</dbReference>
<dbReference type="AlphaFoldDB" id="G2DZ79"/>